<proteinExistence type="predicted"/>
<evidence type="ECO:0008006" key="3">
    <source>
        <dbReference type="Google" id="ProtNLM"/>
    </source>
</evidence>
<evidence type="ECO:0000313" key="1">
    <source>
        <dbReference type="EMBL" id="SMF82935.1"/>
    </source>
</evidence>
<keyword evidence="2" id="KW-1185">Reference proteome</keyword>
<gene>
    <name evidence="1" type="ORF">SAMN05661091_2272</name>
</gene>
<name>A0A1X7HB00_9BACL</name>
<organism evidence="1 2">
    <name type="scientific">Paenibacillus uliginis N3/975</name>
    <dbReference type="NCBI Taxonomy" id="1313296"/>
    <lineage>
        <taxon>Bacteria</taxon>
        <taxon>Bacillati</taxon>
        <taxon>Bacillota</taxon>
        <taxon>Bacilli</taxon>
        <taxon>Bacillales</taxon>
        <taxon>Paenibacillaceae</taxon>
        <taxon>Paenibacillus</taxon>
    </lineage>
</organism>
<reference evidence="1 2" key="1">
    <citation type="submission" date="2017-04" db="EMBL/GenBank/DDBJ databases">
        <authorList>
            <person name="Afonso C.L."/>
            <person name="Miller P.J."/>
            <person name="Scott M.A."/>
            <person name="Spackman E."/>
            <person name="Goraichik I."/>
            <person name="Dimitrov K.M."/>
            <person name="Suarez D.L."/>
            <person name="Swayne D.E."/>
        </authorList>
    </citation>
    <scope>NUCLEOTIDE SEQUENCE [LARGE SCALE GENOMIC DNA]</scope>
    <source>
        <strain evidence="1 2">N3/975</strain>
    </source>
</reference>
<accession>A0A1X7HB00</accession>
<evidence type="ECO:0000313" key="2">
    <source>
        <dbReference type="Proteomes" id="UP000192940"/>
    </source>
</evidence>
<dbReference type="Proteomes" id="UP000192940">
    <property type="component" value="Chromosome I"/>
</dbReference>
<dbReference type="STRING" id="1313296.SAMN05661091_2272"/>
<dbReference type="EMBL" id="LT840184">
    <property type="protein sequence ID" value="SMF82935.1"/>
    <property type="molecule type" value="Genomic_DNA"/>
</dbReference>
<sequence length="93" mass="10999">MEWLAVQPYYKIQREVGSTEQVMYEDHRTLYLYRDKIVTHYREFPVADVFDLSFRQMGDVGGFLYLHTKLGVYSYTVKEDPSGFIGAFKSLKQ</sequence>
<dbReference type="AlphaFoldDB" id="A0A1X7HB00"/>
<protein>
    <recommendedName>
        <fullName evidence="3">PH domain-containing protein</fullName>
    </recommendedName>
</protein>
<dbReference type="RefSeq" id="WP_208919275.1">
    <property type="nucleotide sequence ID" value="NZ_LT840184.1"/>
</dbReference>